<name>A0A9J5ZPH4_SOLCO</name>
<proteinExistence type="predicted"/>
<dbReference type="AlphaFoldDB" id="A0A9J5ZPH4"/>
<dbReference type="EMBL" id="JACXVP010000003">
    <property type="protein sequence ID" value="KAG5614011.1"/>
    <property type="molecule type" value="Genomic_DNA"/>
</dbReference>
<keyword evidence="1" id="KW-1133">Transmembrane helix</keyword>
<dbReference type="Proteomes" id="UP000824120">
    <property type="component" value="Chromosome 3"/>
</dbReference>
<feature type="transmembrane region" description="Helical" evidence="1">
    <location>
        <begin position="89"/>
        <end position="108"/>
    </location>
</feature>
<reference evidence="2 3" key="1">
    <citation type="submission" date="2020-09" db="EMBL/GenBank/DDBJ databases">
        <title>De no assembly of potato wild relative species, Solanum commersonii.</title>
        <authorList>
            <person name="Cho K."/>
        </authorList>
    </citation>
    <scope>NUCLEOTIDE SEQUENCE [LARGE SCALE GENOMIC DNA]</scope>
    <source>
        <strain evidence="2">LZ3.2</strain>
        <tissue evidence="2">Leaf</tissue>
    </source>
</reference>
<evidence type="ECO:0000313" key="3">
    <source>
        <dbReference type="Proteomes" id="UP000824120"/>
    </source>
</evidence>
<comment type="caution">
    <text evidence="2">The sequence shown here is derived from an EMBL/GenBank/DDBJ whole genome shotgun (WGS) entry which is preliminary data.</text>
</comment>
<keyword evidence="3" id="KW-1185">Reference proteome</keyword>
<keyword evidence="1" id="KW-0472">Membrane</keyword>
<sequence>MYKRRYAKKERVRMERKRGDGGEGYRIMRYGEGFLNNEDGCACFNTDKKGPSMVLTAPVRNEFGGSLCLLSANYPLLCFKFVKSGAIDIVHELLLYSLFLFHFPFLFWRRACLFSGAVI</sequence>
<protein>
    <submittedName>
        <fullName evidence="2">Uncharacterized protein</fullName>
    </submittedName>
</protein>
<accession>A0A9J5ZPH4</accession>
<gene>
    <name evidence="2" type="ORF">H5410_013835</name>
</gene>
<evidence type="ECO:0000313" key="2">
    <source>
        <dbReference type="EMBL" id="KAG5614011.1"/>
    </source>
</evidence>
<keyword evidence="1" id="KW-0812">Transmembrane</keyword>
<organism evidence="2 3">
    <name type="scientific">Solanum commersonii</name>
    <name type="common">Commerson's wild potato</name>
    <name type="synonym">Commerson's nightshade</name>
    <dbReference type="NCBI Taxonomy" id="4109"/>
    <lineage>
        <taxon>Eukaryota</taxon>
        <taxon>Viridiplantae</taxon>
        <taxon>Streptophyta</taxon>
        <taxon>Embryophyta</taxon>
        <taxon>Tracheophyta</taxon>
        <taxon>Spermatophyta</taxon>
        <taxon>Magnoliopsida</taxon>
        <taxon>eudicotyledons</taxon>
        <taxon>Gunneridae</taxon>
        <taxon>Pentapetalae</taxon>
        <taxon>asterids</taxon>
        <taxon>lamiids</taxon>
        <taxon>Solanales</taxon>
        <taxon>Solanaceae</taxon>
        <taxon>Solanoideae</taxon>
        <taxon>Solaneae</taxon>
        <taxon>Solanum</taxon>
    </lineage>
</organism>
<evidence type="ECO:0000256" key="1">
    <source>
        <dbReference type="SAM" id="Phobius"/>
    </source>
</evidence>